<dbReference type="EMBL" id="JAGSOJ010000001">
    <property type="protein sequence ID" value="MCM1988669.1"/>
    <property type="molecule type" value="Genomic_DNA"/>
</dbReference>
<gene>
    <name evidence="1" type="ORF">KDK92_02880</name>
</gene>
<accession>A0A9J6NYF3</accession>
<dbReference type="RefSeq" id="WP_250857540.1">
    <property type="nucleotide sequence ID" value="NZ_JAGSOJ010000001.1"/>
</dbReference>
<reference evidence="1" key="2">
    <citation type="submission" date="2021-04" db="EMBL/GenBank/DDBJ databases">
        <authorList>
            <person name="Dong X."/>
        </authorList>
    </citation>
    <scope>NUCLEOTIDE SEQUENCE</scope>
    <source>
        <strain evidence="1">ZWT</strain>
    </source>
</reference>
<proteinExistence type="predicted"/>
<evidence type="ECO:0000313" key="2">
    <source>
        <dbReference type="Proteomes" id="UP001056429"/>
    </source>
</evidence>
<sequence>MKEFLSQNNVKFVYLDITDSMLNLKKFLKYRDARSEFEEIRQSNRVGLPCVMINKGEEFLFEQSQFEDLINK</sequence>
<comment type="caution">
    <text evidence="1">The sequence shown here is derived from an EMBL/GenBank/DDBJ whole genome shotgun (WGS) entry which is preliminary data.</text>
</comment>
<evidence type="ECO:0000313" key="1">
    <source>
        <dbReference type="EMBL" id="MCM1988669.1"/>
    </source>
</evidence>
<reference evidence="1" key="1">
    <citation type="journal article" date="2021" name="mSystems">
        <title>Bacteria and Archaea Synergistically Convert Glycine Betaine to Biogenic Methane in the Formosa Cold Seep of the South China Sea.</title>
        <authorList>
            <person name="Li L."/>
            <person name="Zhang W."/>
            <person name="Zhang S."/>
            <person name="Song L."/>
            <person name="Sun Q."/>
            <person name="Zhang H."/>
            <person name="Xiang H."/>
            <person name="Dong X."/>
        </authorList>
    </citation>
    <scope>NUCLEOTIDE SEQUENCE</scope>
    <source>
        <strain evidence="1">ZWT</strain>
    </source>
</reference>
<organism evidence="1 2">
    <name type="scientific">Oceanirhabdus seepicola</name>
    <dbReference type="NCBI Taxonomy" id="2828781"/>
    <lineage>
        <taxon>Bacteria</taxon>
        <taxon>Bacillati</taxon>
        <taxon>Bacillota</taxon>
        <taxon>Clostridia</taxon>
        <taxon>Eubacteriales</taxon>
        <taxon>Clostridiaceae</taxon>
        <taxon>Oceanirhabdus</taxon>
    </lineage>
</organism>
<dbReference type="AlphaFoldDB" id="A0A9J6NYF3"/>
<keyword evidence="2" id="KW-1185">Reference proteome</keyword>
<dbReference type="Proteomes" id="UP001056429">
    <property type="component" value="Unassembled WGS sequence"/>
</dbReference>
<protein>
    <recommendedName>
        <fullName evidence="3">Glutaredoxin domain-containing protein</fullName>
    </recommendedName>
</protein>
<evidence type="ECO:0008006" key="3">
    <source>
        <dbReference type="Google" id="ProtNLM"/>
    </source>
</evidence>
<name>A0A9J6NYF3_9CLOT</name>